<organism evidence="2 3">
    <name type="scientific">Pleurodeles waltl</name>
    <name type="common">Iberian ribbed newt</name>
    <dbReference type="NCBI Taxonomy" id="8319"/>
    <lineage>
        <taxon>Eukaryota</taxon>
        <taxon>Metazoa</taxon>
        <taxon>Chordata</taxon>
        <taxon>Craniata</taxon>
        <taxon>Vertebrata</taxon>
        <taxon>Euteleostomi</taxon>
        <taxon>Amphibia</taxon>
        <taxon>Batrachia</taxon>
        <taxon>Caudata</taxon>
        <taxon>Salamandroidea</taxon>
        <taxon>Salamandridae</taxon>
        <taxon>Pleurodelinae</taxon>
        <taxon>Pleurodeles</taxon>
    </lineage>
</organism>
<protein>
    <submittedName>
        <fullName evidence="2">Uncharacterized protein</fullName>
    </submittedName>
</protein>
<dbReference type="EMBL" id="JANPWB010000006">
    <property type="protein sequence ID" value="KAJ1175937.1"/>
    <property type="molecule type" value="Genomic_DNA"/>
</dbReference>
<name>A0AAV7TJH6_PLEWA</name>
<dbReference type="AlphaFoldDB" id="A0AAV7TJH6"/>
<feature type="region of interest" description="Disordered" evidence="1">
    <location>
        <begin position="52"/>
        <end position="84"/>
    </location>
</feature>
<proteinExistence type="predicted"/>
<evidence type="ECO:0000313" key="2">
    <source>
        <dbReference type="EMBL" id="KAJ1175937.1"/>
    </source>
</evidence>
<keyword evidence="3" id="KW-1185">Reference proteome</keyword>
<reference evidence="2" key="1">
    <citation type="journal article" date="2022" name="bioRxiv">
        <title>Sequencing and chromosome-scale assembly of the giantPleurodeles waltlgenome.</title>
        <authorList>
            <person name="Brown T."/>
            <person name="Elewa A."/>
            <person name="Iarovenko S."/>
            <person name="Subramanian E."/>
            <person name="Araus A.J."/>
            <person name="Petzold A."/>
            <person name="Susuki M."/>
            <person name="Suzuki K.-i.T."/>
            <person name="Hayashi T."/>
            <person name="Toyoda A."/>
            <person name="Oliveira C."/>
            <person name="Osipova E."/>
            <person name="Leigh N.D."/>
            <person name="Simon A."/>
            <person name="Yun M.H."/>
        </authorList>
    </citation>
    <scope>NUCLEOTIDE SEQUENCE</scope>
    <source>
        <strain evidence="2">20211129_DDA</strain>
        <tissue evidence="2">Liver</tissue>
    </source>
</reference>
<feature type="compositionally biased region" description="Polar residues" evidence="1">
    <location>
        <begin position="57"/>
        <end position="70"/>
    </location>
</feature>
<dbReference type="Proteomes" id="UP001066276">
    <property type="component" value="Chromosome 3_2"/>
</dbReference>
<evidence type="ECO:0000313" key="3">
    <source>
        <dbReference type="Proteomes" id="UP001066276"/>
    </source>
</evidence>
<comment type="caution">
    <text evidence="2">The sequence shown here is derived from an EMBL/GenBank/DDBJ whole genome shotgun (WGS) entry which is preliminary data.</text>
</comment>
<gene>
    <name evidence="2" type="ORF">NDU88_001222</name>
</gene>
<sequence>MVLFLTVRRRPGAGAQEAGDAGDSPLLLPASDISMVSQACWAPKRWSAASGKRCPSFQRQGRMSQWTGPNRSGPKPGRQVGGQRVRRQTASAAWSEQLGQNSARAAGAARLTFHLLLFPPPLLTMQLTGFLAASQRQLLSGSFSAAASQRLLPHGPAPCSRSSGLCCSLSSRRFPSCFPEVASQQWLPSGPAPRSTPSGLCSLCHCVNEQRHH</sequence>
<accession>A0AAV7TJH6</accession>
<evidence type="ECO:0000256" key="1">
    <source>
        <dbReference type="SAM" id="MobiDB-lite"/>
    </source>
</evidence>